<protein>
    <recommendedName>
        <fullName evidence="3">GNAT family N-acetyltransferase</fullName>
    </recommendedName>
</protein>
<dbReference type="Proteomes" id="UP000676853">
    <property type="component" value="Unassembled WGS sequence"/>
</dbReference>
<reference evidence="1 2" key="1">
    <citation type="submission" date="2021-04" db="EMBL/GenBank/DDBJ databases">
        <title>Whole genome sequence analysis of a thiophenic sulfur metabolizing bacteria.</title>
        <authorList>
            <person name="Akhtar N."/>
            <person name="Akram J."/>
            <person name="Aslam A."/>
        </authorList>
    </citation>
    <scope>NUCLEOTIDE SEQUENCE [LARGE SCALE GENOMIC DNA]</scope>
    <source>
        <strain evidence="1 2">3OW</strain>
    </source>
</reference>
<evidence type="ECO:0008006" key="3">
    <source>
        <dbReference type="Google" id="ProtNLM"/>
    </source>
</evidence>
<evidence type="ECO:0000313" key="1">
    <source>
        <dbReference type="EMBL" id="MBS4099747.1"/>
    </source>
</evidence>
<keyword evidence="2" id="KW-1185">Reference proteome</keyword>
<organism evidence="1 2">
    <name type="scientific">Tsukamurella paurometabola</name>
    <name type="common">Corynebacterium paurometabolum</name>
    <dbReference type="NCBI Taxonomy" id="2061"/>
    <lineage>
        <taxon>Bacteria</taxon>
        <taxon>Bacillati</taxon>
        <taxon>Actinomycetota</taxon>
        <taxon>Actinomycetes</taxon>
        <taxon>Mycobacteriales</taxon>
        <taxon>Tsukamurellaceae</taxon>
        <taxon>Tsukamurella</taxon>
    </lineage>
</organism>
<gene>
    <name evidence="1" type="ORF">KFZ73_00720</name>
</gene>
<dbReference type="RefSeq" id="WP_212552635.1">
    <property type="nucleotide sequence ID" value="NZ_JAGXOE010000001.1"/>
</dbReference>
<sequence>MATTQLLARVTPEHLDTCRRSVHELDPRGYVTGHLMALRDFYVTAAARHSAVIEWVD</sequence>
<proteinExistence type="predicted"/>
<accession>A0ABS5N723</accession>
<comment type="caution">
    <text evidence="1">The sequence shown here is derived from an EMBL/GenBank/DDBJ whole genome shotgun (WGS) entry which is preliminary data.</text>
</comment>
<dbReference type="EMBL" id="JAGXOE010000001">
    <property type="protein sequence ID" value="MBS4099747.1"/>
    <property type="molecule type" value="Genomic_DNA"/>
</dbReference>
<evidence type="ECO:0000313" key="2">
    <source>
        <dbReference type="Proteomes" id="UP000676853"/>
    </source>
</evidence>
<name>A0ABS5N723_TSUPA</name>